<comment type="caution">
    <text evidence="1">The sequence shown here is derived from an EMBL/GenBank/DDBJ whole genome shotgun (WGS) entry which is preliminary data.</text>
</comment>
<dbReference type="Proteomes" id="UP000474640">
    <property type="component" value="Unassembled WGS sequence"/>
</dbReference>
<sequence length="106" mass="11866">MLINRVDIFPGHLQFPISTSLYSCAPWAAIAKTGLVIVKHHHTDITLAFAQKETTGNLQRWEMPLLRIFNQAIRCFTAAKPLLPAGTINFLLRSGCTYPIESKMTP</sequence>
<evidence type="ECO:0000313" key="2">
    <source>
        <dbReference type="Proteomes" id="UP000474640"/>
    </source>
</evidence>
<reference evidence="1 2" key="1">
    <citation type="submission" date="2020-01" db="EMBL/GenBank/DDBJ databases">
        <authorList>
            <person name="Palmer J.M."/>
        </authorList>
    </citation>
    <scope>NUCLEOTIDE SEQUENCE [LARGE SCALE GENOMIC DNA]</scope>
    <source>
        <strain evidence="1 2">TWF970</strain>
    </source>
</reference>
<protein>
    <submittedName>
        <fullName evidence="1">Uncharacterized protein</fullName>
    </submittedName>
</protein>
<dbReference type="PROSITE" id="PS51257">
    <property type="entry name" value="PROKAR_LIPOPROTEIN"/>
    <property type="match status" value="1"/>
</dbReference>
<name>A0A7C8VGM1_ORBOL</name>
<evidence type="ECO:0000313" key="1">
    <source>
        <dbReference type="EMBL" id="KAF3289818.1"/>
    </source>
</evidence>
<dbReference type="EMBL" id="JAABOJ010000002">
    <property type="protein sequence ID" value="KAF3289818.1"/>
    <property type="molecule type" value="Genomic_DNA"/>
</dbReference>
<proteinExistence type="predicted"/>
<gene>
    <name evidence="1" type="ORF">TWF970_003571</name>
</gene>
<dbReference type="AlphaFoldDB" id="A0A7C8VGM1"/>
<organism evidence="1 2">
    <name type="scientific">Orbilia oligospora</name>
    <name type="common">Nematode-trapping fungus</name>
    <name type="synonym">Arthrobotrys oligospora</name>
    <dbReference type="NCBI Taxonomy" id="2813651"/>
    <lineage>
        <taxon>Eukaryota</taxon>
        <taxon>Fungi</taxon>
        <taxon>Dikarya</taxon>
        <taxon>Ascomycota</taxon>
        <taxon>Pezizomycotina</taxon>
        <taxon>Orbiliomycetes</taxon>
        <taxon>Orbiliales</taxon>
        <taxon>Orbiliaceae</taxon>
        <taxon>Orbilia</taxon>
    </lineage>
</organism>
<accession>A0A7C8VGM1</accession>